<sequence length="170" mass="19166">MNMTAFGTQQMIQAERELDGRIDFAFSKAAELREKMAEVDEKLAKDNAPPTAREVEQFRAYIQGHAQTAEWQVVLERIARGELTWRKIVEDLAENQVDRDVSAAMASLSKVAKPSFEELVASGVLPDPAAVTAEDKPKPEESARESRRARPAYGDNDDDWNEDQSIFVRR</sequence>
<comment type="caution">
    <text evidence="2">The sequence shown here is derived from an EMBL/GenBank/DDBJ whole genome shotgun (WGS) entry which is preliminary data.</text>
</comment>
<evidence type="ECO:0000256" key="1">
    <source>
        <dbReference type="SAM" id="MobiDB-lite"/>
    </source>
</evidence>
<feature type="compositionally biased region" description="Basic and acidic residues" evidence="1">
    <location>
        <begin position="133"/>
        <end position="148"/>
    </location>
</feature>
<dbReference type="RefSeq" id="WP_075131694.1">
    <property type="nucleotide sequence ID" value="NZ_MSIF01000002.1"/>
</dbReference>
<dbReference type="EMBL" id="MSIF01000002">
    <property type="protein sequence ID" value="OLF12786.1"/>
    <property type="molecule type" value="Genomic_DNA"/>
</dbReference>
<name>A0A7Z1B006_9PSEU</name>
<keyword evidence="3" id="KW-1185">Reference proteome</keyword>
<dbReference type="Proteomes" id="UP000185696">
    <property type="component" value="Unassembled WGS sequence"/>
</dbReference>
<organism evidence="2 3">
    <name type="scientific">Actinophytocola xinjiangensis</name>
    <dbReference type="NCBI Taxonomy" id="485602"/>
    <lineage>
        <taxon>Bacteria</taxon>
        <taxon>Bacillati</taxon>
        <taxon>Actinomycetota</taxon>
        <taxon>Actinomycetes</taxon>
        <taxon>Pseudonocardiales</taxon>
        <taxon>Pseudonocardiaceae</taxon>
    </lineage>
</organism>
<gene>
    <name evidence="2" type="ORF">BLA60_05820</name>
</gene>
<accession>A0A7Z1B006</accession>
<protein>
    <submittedName>
        <fullName evidence="2">Uncharacterized protein</fullName>
    </submittedName>
</protein>
<feature type="region of interest" description="Disordered" evidence="1">
    <location>
        <begin position="123"/>
        <end position="170"/>
    </location>
</feature>
<dbReference type="OrthoDB" id="3700158at2"/>
<reference evidence="2 3" key="1">
    <citation type="submission" date="2016-12" db="EMBL/GenBank/DDBJ databases">
        <title>The draft genome sequence of Actinophytocola xinjiangensis.</title>
        <authorList>
            <person name="Wang W."/>
            <person name="Yuan L."/>
        </authorList>
    </citation>
    <scope>NUCLEOTIDE SEQUENCE [LARGE SCALE GENOMIC DNA]</scope>
    <source>
        <strain evidence="2 3">CGMCC 4.4663</strain>
    </source>
</reference>
<dbReference type="AlphaFoldDB" id="A0A7Z1B006"/>
<proteinExistence type="predicted"/>
<evidence type="ECO:0000313" key="2">
    <source>
        <dbReference type="EMBL" id="OLF12786.1"/>
    </source>
</evidence>
<evidence type="ECO:0000313" key="3">
    <source>
        <dbReference type="Proteomes" id="UP000185696"/>
    </source>
</evidence>